<evidence type="ECO:0000313" key="6">
    <source>
        <dbReference type="EMBL" id="HHE04829.1"/>
    </source>
</evidence>
<evidence type="ECO:0000256" key="4">
    <source>
        <dbReference type="ARBA" id="ARBA00048462"/>
    </source>
</evidence>
<feature type="domain" description="Malonyl-CoA:ACP transacylase (MAT)" evidence="5">
    <location>
        <begin position="1"/>
        <end position="162"/>
    </location>
</feature>
<dbReference type="EMBL" id="DRTB01000154">
    <property type="protein sequence ID" value="HHE04829.1"/>
    <property type="molecule type" value="Genomic_DNA"/>
</dbReference>
<dbReference type="Gene3D" id="3.30.70.250">
    <property type="entry name" value="Malonyl-CoA ACP transacylase, ACP-binding"/>
    <property type="match status" value="1"/>
</dbReference>
<name>A0A7C5HJK0_UNCW3</name>
<comment type="caution">
    <text evidence="6">The sequence shown here is derived from an EMBL/GenBank/DDBJ whole genome shotgun (WGS) entry which is preliminary data.</text>
</comment>
<sequence>MKQCLREFEKQGIDSVYLANFNSPKQLVISVSKSEISNILPLCTKHNVRYKVLEIEVGCHSPFVQPMNKELKEVIKSLNIRSPKCPVYSTSFNEQLVDPEHIRERLIQHLLSPVKWSDSISVLINSGYRKFIEVGFSKVLKGIILDIDNQVEVELAPNLLKK</sequence>
<comment type="catalytic activity">
    <reaction evidence="4">
        <text>holo-[ACP] + malonyl-CoA = malonyl-[ACP] + CoA</text>
        <dbReference type="Rhea" id="RHEA:41792"/>
        <dbReference type="Rhea" id="RHEA-COMP:9623"/>
        <dbReference type="Rhea" id="RHEA-COMP:9685"/>
        <dbReference type="ChEBI" id="CHEBI:57287"/>
        <dbReference type="ChEBI" id="CHEBI:57384"/>
        <dbReference type="ChEBI" id="CHEBI:64479"/>
        <dbReference type="ChEBI" id="CHEBI:78449"/>
        <dbReference type="EC" id="2.3.1.39"/>
    </reaction>
</comment>
<dbReference type="PANTHER" id="PTHR42681">
    <property type="entry name" value="MALONYL-COA-ACYL CARRIER PROTEIN TRANSACYLASE, MITOCHONDRIAL"/>
    <property type="match status" value="1"/>
</dbReference>
<evidence type="ECO:0000256" key="3">
    <source>
        <dbReference type="ARBA" id="ARBA00023315"/>
    </source>
</evidence>
<dbReference type="InterPro" id="IPR050858">
    <property type="entry name" value="Mal-CoA-ACP_Trans/PKS_FabD"/>
</dbReference>
<dbReference type="InterPro" id="IPR014043">
    <property type="entry name" value="Acyl_transferase_dom"/>
</dbReference>
<accession>A0A7C5HJK0</accession>
<keyword evidence="3 6" id="KW-0012">Acyltransferase</keyword>
<evidence type="ECO:0000256" key="2">
    <source>
        <dbReference type="ARBA" id="ARBA00022679"/>
    </source>
</evidence>
<dbReference type="GO" id="GO:0004314">
    <property type="term" value="F:[acyl-carrier-protein] S-malonyltransferase activity"/>
    <property type="evidence" value="ECO:0007669"/>
    <property type="project" value="UniProtKB-EC"/>
</dbReference>
<dbReference type="GO" id="GO:0006633">
    <property type="term" value="P:fatty acid biosynthetic process"/>
    <property type="evidence" value="ECO:0007669"/>
    <property type="project" value="TreeGrafter"/>
</dbReference>
<dbReference type="Gene3D" id="3.40.366.10">
    <property type="entry name" value="Malonyl-Coenzyme A Acyl Carrier Protein, domain 2"/>
    <property type="match status" value="1"/>
</dbReference>
<dbReference type="SUPFAM" id="SSF52151">
    <property type="entry name" value="FabD/lysophospholipase-like"/>
    <property type="match status" value="1"/>
</dbReference>
<evidence type="ECO:0000259" key="5">
    <source>
        <dbReference type="SMART" id="SM00827"/>
    </source>
</evidence>
<dbReference type="Proteomes" id="UP000886110">
    <property type="component" value="Unassembled WGS sequence"/>
</dbReference>
<dbReference type="GO" id="GO:0005829">
    <property type="term" value="C:cytosol"/>
    <property type="evidence" value="ECO:0007669"/>
    <property type="project" value="TreeGrafter"/>
</dbReference>
<reference evidence="6" key="1">
    <citation type="journal article" date="2020" name="mSystems">
        <title>Genome- and Community-Level Interaction Insights into Carbon Utilization and Element Cycling Functions of Hydrothermarchaeota in Hydrothermal Sediment.</title>
        <authorList>
            <person name="Zhou Z."/>
            <person name="Liu Y."/>
            <person name="Xu W."/>
            <person name="Pan J."/>
            <person name="Luo Z.H."/>
            <person name="Li M."/>
        </authorList>
    </citation>
    <scope>NUCLEOTIDE SEQUENCE [LARGE SCALE GENOMIC DNA]</scope>
    <source>
        <strain evidence="6">HyVt-74</strain>
    </source>
</reference>
<proteinExistence type="predicted"/>
<gene>
    <name evidence="6" type="ORF">ENL19_02055</name>
</gene>
<dbReference type="PANTHER" id="PTHR42681:SF1">
    <property type="entry name" value="MALONYL-COA-ACYL CARRIER PROTEIN TRANSACYLASE, MITOCHONDRIAL"/>
    <property type="match status" value="1"/>
</dbReference>
<dbReference type="AlphaFoldDB" id="A0A7C5HJK0"/>
<dbReference type="SMART" id="SM00827">
    <property type="entry name" value="PKS_AT"/>
    <property type="match status" value="1"/>
</dbReference>
<keyword evidence="2" id="KW-0808">Transferase</keyword>
<dbReference type="InterPro" id="IPR001227">
    <property type="entry name" value="Ac_transferase_dom_sf"/>
</dbReference>
<evidence type="ECO:0000256" key="1">
    <source>
        <dbReference type="ARBA" id="ARBA00013258"/>
    </source>
</evidence>
<dbReference type="EC" id="2.3.1.39" evidence="1"/>
<protein>
    <recommendedName>
        <fullName evidence="1">[acyl-carrier-protein] S-malonyltransferase</fullName>
        <ecNumber evidence="1">2.3.1.39</ecNumber>
    </recommendedName>
</protein>
<dbReference type="InterPro" id="IPR016035">
    <property type="entry name" value="Acyl_Trfase/lysoPLipase"/>
</dbReference>
<organism evidence="6">
    <name type="scientific">candidate division WOR-3 bacterium</name>
    <dbReference type="NCBI Taxonomy" id="2052148"/>
    <lineage>
        <taxon>Bacteria</taxon>
        <taxon>Bacteria division WOR-3</taxon>
    </lineage>
</organism>
<dbReference type="Pfam" id="PF00698">
    <property type="entry name" value="Acyl_transf_1"/>
    <property type="match status" value="1"/>
</dbReference>